<organism evidence="11 12">
    <name type="scientific">Mucilaginibacter hurinus</name>
    <dbReference type="NCBI Taxonomy" id="2201324"/>
    <lineage>
        <taxon>Bacteria</taxon>
        <taxon>Pseudomonadati</taxon>
        <taxon>Bacteroidota</taxon>
        <taxon>Sphingobacteriia</taxon>
        <taxon>Sphingobacteriales</taxon>
        <taxon>Sphingobacteriaceae</taxon>
        <taxon>Mucilaginibacter</taxon>
    </lineage>
</organism>
<comment type="catalytic activity">
    <reaction evidence="1 10">
        <text>a fatty acyl-[ACP] + phosphate = an acyl phosphate + holo-[ACP]</text>
        <dbReference type="Rhea" id="RHEA:42292"/>
        <dbReference type="Rhea" id="RHEA-COMP:9685"/>
        <dbReference type="Rhea" id="RHEA-COMP:14125"/>
        <dbReference type="ChEBI" id="CHEBI:43474"/>
        <dbReference type="ChEBI" id="CHEBI:59918"/>
        <dbReference type="ChEBI" id="CHEBI:64479"/>
        <dbReference type="ChEBI" id="CHEBI:138651"/>
        <dbReference type="EC" id="2.3.1.274"/>
    </reaction>
</comment>
<evidence type="ECO:0000256" key="7">
    <source>
        <dbReference type="ARBA" id="ARBA00023264"/>
    </source>
</evidence>
<dbReference type="EC" id="2.3.1.274" evidence="8 10"/>
<gene>
    <name evidence="10 11" type="primary">plsX</name>
    <name evidence="11" type="ORF">DJ568_02440</name>
</gene>
<dbReference type="NCBIfam" id="TIGR00182">
    <property type="entry name" value="plsX"/>
    <property type="match status" value="1"/>
</dbReference>
<evidence type="ECO:0000256" key="9">
    <source>
        <dbReference type="ARBA" id="ARBA00046608"/>
    </source>
</evidence>
<proteinExistence type="inferred from homology"/>
<dbReference type="Gene3D" id="3.40.718.10">
    <property type="entry name" value="Isopropylmalate Dehydrogenase"/>
    <property type="match status" value="1"/>
</dbReference>
<keyword evidence="4 10" id="KW-0808">Transferase</keyword>
<dbReference type="AlphaFoldDB" id="A0A367GVN6"/>
<dbReference type="GO" id="GO:0005737">
    <property type="term" value="C:cytoplasm"/>
    <property type="evidence" value="ECO:0007669"/>
    <property type="project" value="UniProtKB-SubCell"/>
</dbReference>
<evidence type="ECO:0000256" key="10">
    <source>
        <dbReference type="HAMAP-Rule" id="MF_00019"/>
    </source>
</evidence>
<dbReference type="GO" id="GO:0043811">
    <property type="term" value="F:phosphate:acyl-[acyl carrier protein] acyltransferase activity"/>
    <property type="evidence" value="ECO:0007669"/>
    <property type="project" value="UniProtKB-UniRule"/>
</dbReference>
<dbReference type="HAMAP" id="MF_00019">
    <property type="entry name" value="PlsX"/>
    <property type="match status" value="1"/>
</dbReference>
<comment type="pathway">
    <text evidence="10">Lipid metabolism; phospholipid metabolism.</text>
</comment>
<keyword evidence="12" id="KW-1185">Reference proteome</keyword>
<sequence>MKIGLDIMGGDYAPEATVLGAIEARKSLSPHQKLVLIGDREIAENILQKNNAGTGDFEFVHTTEVIGMGDHPTKAIVQKPDSSISVGFKLLKEGQIQAFSSAGNTGAMLVGGMFSVKTIPGVTRPAMTTIIPKLKGGMGVLLDVGANADCKPEHLLQFGILGSLLAECVYDMPAPRVALMNIGEEEEKGNLLTQASFPLLKESTQINFVGNIEGRDLFNDAFDIAVCDGFTGNVILKLAESFYVITLKKGLKDEFFARFNYEQYGGSPIMGLNAPVVVGHGISNPEAIKNMVLLSKNMVESNLIEKITQAFHQTN</sequence>
<dbReference type="GO" id="GO:0006633">
    <property type="term" value="P:fatty acid biosynthetic process"/>
    <property type="evidence" value="ECO:0007669"/>
    <property type="project" value="UniProtKB-UniRule"/>
</dbReference>
<evidence type="ECO:0000256" key="4">
    <source>
        <dbReference type="ARBA" id="ARBA00022679"/>
    </source>
</evidence>
<evidence type="ECO:0000313" key="12">
    <source>
        <dbReference type="Proteomes" id="UP000253209"/>
    </source>
</evidence>
<dbReference type="OrthoDB" id="9806408at2"/>
<dbReference type="PANTHER" id="PTHR30100">
    <property type="entry name" value="FATTY ACID/PHOSPHOLIPID SYNTHESIS PROTEIN PLSX"/>
    <property type="match status" value="1"/>
</dbReference>
<dbReference type="EMBL" id="QGDC01000001">
    <property type="protein sequence ID" value="RCH56733.1"/>
    <property type="molecule type" value="Genomic_DNA"/>
</dbReference>
<evidence type="ECO:0000256" key="1">
    <source>
        <dbReference type="ARBA" id="ARBA00001232"/>
    </source>
</evidence>
<dbReference type="Pfam" id="PF02504">
    <property type="entry name" value="FA_synthesis"/>
    <property type="match status" value="2"/>
</dbReference>
<evidence type="ECO:0000256" key="5">
    <source>
        <dbReference type="ARBA" id="ARBA00023098"/>
    </source>
</evidence>
<keyword evidence="5 10" id="KW-0443">Lipid metabolism</keyword>
<dbReference type="Proteomes" id="UP000253209">
    <property type="component" value="Unassembled WGS sequence"/>
</dbReference>
<comment type="caution">
    <text evidence="11">The sequence shown here is derived from an EMBL/GenBank/DDBJ whole genome shotgun (WGS) entry which is preliminary data.</text>
</comment>
<accession>A0A367GVN6</accession>
<keyword evidence="3 10" id="KW-0444">Lipid biosynthesis</keyword>
<dbReference type="PIRSF" id="PIRSF002465">
    <property type="entry name" value="Phsphlp_syn_PlsX"/>
    <property type="match status" value="1"/>
</dbReference>
<reference evidence="11 12" key="1">
    <citation type="submission" date="2018-05" db="EMBL/GenBank/DDBJ databases">
        <title>Mucilaginibacter hurinus sp. nov., isolated from briquette warehouse soil.</title>
        <authorList>
            <person name="Choi L."/>
        </authorList>
    </citation>
    <scope>NUCLEOTIDE SEQUENCE [LARGE SCALE GENOMIC DNA]</scope>
    <source>
        <strain evidence="11 12">ZR32</strain>
    </source>
</reference>
<comment type="function">
    <text evidence="10">Catalyzes the reversible formation of acyl-phosphate (acyl-PO(4)) from acyl-[acyl-carrier-protein] (acyl-ACP). This enzyme utilizes acyl-ACP as fatty acyl donor, but not acyl-CoA.</text>
</comment>
<name>A0A367GVN6_9SPHI</name>
<evidence type="ECO:0000256" key="8">
    <source>
        <dbReference type="ARBA" id="ARBA00024069"/>
    </source>
</evidence>
<keyword evidence="6 10" id="KW-0594">Phospholipid biosynthesis</keyword>
<dbReference type="GO" id="GO:0008654">
    <property type="term" value="P:phospholipid biosynthetic process"/>
    <property type="evidence" value="ECO:0007669"/>
    <property type="project" value="UniProtKB-KW"/>
</dbReference>
<comment type="similarity">
    <text evidence="10">Belongs to the PlsX family.</text>
</comment>
<keyword evidence="11" id="KW-0012">Acyltransferase</keyword>
<comment type="subunit">
    <text evidence="9 10">Homodimer. Probably interacts with PlsY.</text>
</comment>
<dbReference type="UniPathway" id="UPA00085"/>
<dbReference type="InterPro" id="IPR003664">
    <property type="entry name" value="FA_synthesis"/>
</dbReference>
<keyword evidence="2 10" id="KW-0963">Cytoplasm</keyword>
<dbReference type="PANTHER" id="PTHR30100:SF1">
    <property type="entry name" value="PHOSPHATE ACYLTRANSFERASE"/>
    <property type="match status" value="1"/>
</dbReference>
<evidence type="ECO:0000256" key="3">
    <source>
        <dbReference type="ARBA" id="ARBA00022516"/>
    </source>
</evidence>
<comment type="subcellular location">
    <subcellularLocation>
        <location evidence="10">Cytoplasm</location>
    </subcellularLocation>
    <text evidence="10">Associated with the membrane possibly through PlsY.</text>
</comment>
<keyword evidence="7 10" id="KW-1208">Phospholipid metabolism</keyword>
<evidence type="ECO:0000256" key="2">
    <source>
        <dbReference type="ARBA" id="ARBA00022490"/>
    </source>
</evidence>
<evidence type="ECO:0000313" key="11">
    <source>
        <dbReference type="EMBL" id="RCH56733.1"/>
    </source>
</evidence>
<protein>
    <recommendedName>
        <fullName evidence="8 10">Phosphate acyltransferase</fullName>
        <ecNumber evidence="8 10">2.3.1.274</ecNumber>
    </recommendedName>
    <alternativeName>
        <fullName evidence="10">Acyl-ACP phosphotransacylase</fullName>
    </alternativeName>
    <alternativeName>
        <fullName evidence="10">Acyl-[acyl-carrier-protein]--phosphate acyltransferase</fullName>
    </alternativeName>
    <alternativeName>
        <fullName evidence="10">Phosphate-acyl-ACP acyltransferase</fullName>
    </alternativeName>
</protein>
<dbReference type="SUPFAM" id="SSF53659">
    <property type="entry name" value="Isocitrate/Isopropylmalate dehydrogenase-like"/>
    <property type="match status" value="1"/>
</dbReference>
<evidence type="ECO:0000256" key="6">
    <source>
        <dbReference type="ARBA" id="ARBA00023209"/>
    </source>
</evidence>
<dbReference type="InterPro" id="IPR012281">
    <property type="entry name" value="Phospholipid_synth_PlsX-like"/>
</dbReference>
<dbReference type="RefSeq" id="WP_114003630.1">
    <property type="nucleotide sequence ID" value="NZ_QGDC01000001.1"/>
</dbReference>